<dbReference type="GO" id="GO:0003677">
    <property type="term" value="F:DNA binding"/>
    <property type="evidence" value="ECO:0007669"/>
    <property type="project" value="UniProtKB-KW"/>
</dbReference>
<dbReference type="GO" id="GO:0005829">
    <property type="term" value="C:cytosol"/>
    <property type="evidence" value="ECO:0007669"/>
    <property type="project" value="TreeGrafter"/>
</dbReference>
<dbReference type="PATRIC" id="fig|1359194.3.peg.464"/>
<dbReference type="PANTHER" id="PTHR33221:SF5">
    <property type="entry name" value="HTH-TYPE TRANSCRIPTIONAL REGULATOR ISCR"/>
    <property type="match status" value="1"/>
</dbReference>
<evidence type="ECO:0000256" key="1">
    <source>
        <dbReference type="ARBA" id="ARBA00023125"/>
    </source>
</evidence>
<dbReference type="Proteomes" id="UP000033689">
    <property type="component" value="Unassembled WGS sequence"/>
</dbReference>
<protein>
    <submittedName>
        <fullName evidence="2">Rrf2 family protein</fullName>
    </submittedName>
</protein>
<dbReference type="NCBIfam" id="TIGR00738">
    <property type="entry name" value="rrf2_super"/>
    <property type="match status" value="1"/>
</dbReference>
<dbReference type="RefSeq" id="WP_045799621.1">
    <property type="nucleotide sequence ID" value="NZ_LAOJ01000001.1"/>
</dbReference>
<dbReference type="STRING" id="33990.A3306_05370"/>
<gene>
    <name evidence="2" type="ORF">RBEMOGI_0451</name>
</gene>
<dbReference type="SUPFAM" id="SSF46785">
    <property type="entry name" value="Winged helix' DNA-binding domain"/>
    <property type="match status" value="1"/>
</dbReference>
<organism evidence="2 3">
    <name type="scientific">Rickettsia bellii str. RML Mogi</name>
    <dbReference type="NCBI Taxonomy" id="1359194"/>
    <lineage>
        <taxon>Bacteria</taxon>
        <taxon>Pseudomonadati</taxon>
        <taxon>Pseudomonadota</taxon>
        <taxon>Alphaproteobacteria</taxon>
        <taxon>Rickettsiales</taxon>
        <taxon>Rickettsiaceae</taxon>
        <taxon>Rickettsieae</taxon>
        <taxon>Rickettsia</taxon>
        <taxon>belli group</taxon>
    </lineage>
</organism>
<dbReference type="Pfam" id="PF02082">
    <property type="entry name" value="Rrf2"/>
    <property type="match status" value="1"/>
</dbReference>
<reference evidence="2 3" key="1">
    <citation type="submission" date="2015-02" db="EMBL/GenBank/DDBJ databases">
        <title>Genome Sequencing of Rickettsiales.</title>
        <authorList>
            <person name="Daugherty S.C."/>
            <person name="Su Q."/>
            <person name="Abolude K."/>
            <person name="Beier-Sexton M."/>
            <person name="Carlyon J.A."/>
            <person name="Carter R."/>
            <person name="Day N.P."/>
            <person name="Dumler S.J."/>
            <person name="Dyachenko V."/>
            <person name="Godinez A."/>
            <person name="Kurtti T.J."/>
            <person name="Lichay M."/>
            <person name="Mullins K.E."/>
            <person name="Ott S."/>
            <person name="Pappas-Brown V."/>
            <person name="Paris D.H."/>
            <person name="Patel P."/>
            <person name="Richards A.L."/>
            <person name="Sadzewicz L."/>
            <person name="Sears K."/>
            <person name="Seidman D."/>
            <person name="Sengamalay N."/>
            <person name="Stenos J."/>
            <person name="Tallon L.J."/>
            <person name="Vincent G."/>
            <person name="Fraser C.M."/>
            <person name="Munderloh U."/>
            <person name="Dunning-Hotopp J.C."/>
        </authorList>
    </citation>
    <scope>NUCLEOTIDE SEQUENCE [LARGE SCALE GENOMIC DNA]</scope>
    <source>
        <strain evidence="2 3">RML Mogi</strain>
    </source>
</reference>
<dbReference type="Gene3D" id="1.10.10.10">
    <property type="entry name" value="Winged helix-like DNA-binding domain superfamily/Winged helix DNA-binding domain"/>
    <property type="match status" value="1"/>
</dbReference>
<proteinExistence type="predicted"/>
<dbReference type="InterPro" id="IPR036388">
    <property type="entry name" value="WH-like_DNA-bd_sf"/>
</dbReference>
<dbReference type="InterPro" id="IPR036390">
    <property type="entry name" value="WH_DNA-bd_sf"/>
</dbReference>
<dbReference type="InterPro" id="IPR000944">
    <property type="entry name" value="Tscrpt_reg_Rrf2"/>
</dbReference>
<keyword evidence="1" id="KW-0238">DNA-binding</keyword>
<dbReference type="PROSITE" id="PS51197">
    <property type="entry name" value="HTH_RRF2_2"/>
    <property type="match status" value="1"/>
</dbReference>
<evidence type="ECO:0000313" key="2">
    <source>
        <dbReference type="EMBL" id="KJV91839.1"/>
    </source>
</evidence>
<evidence type="ECO:0000313" key="3">
    <source>
        <dbReference type="Proteomes" id="UP000033689"/>
    </source>
</evidence>
<sequence>MMLTTKGRYAVMAILEMASNVGDEPITLNEISLKQNISLNYLEQIFSKLKKANLVKAIRGPNGGYILIGKLEEIKISNIMDAVNENFIMTGCYKKSIKNCASNTIKCNSHKLWKGLGKHIRDYFKNISVKDALNLNLNI</sequence>
<name>A0A0F3QK76_RICBE</name>
<dbReference type="AlphaFoldDB" id="A0A0F3QK76"/>
<dbReference type="EMBL" id="LAOJ01000001">
    <property type="protein sequence ID" value="KJV91839.1"/>
    <property type="molecule type" value="Genomic_DNA"/>
</dbReference>
<dbReference type="GO" id="GO:0003700">
    <property type="term" value="F:DNA-binding transcription factor activity"/>
    <property type="evidence" value="ECO:0007669"/>
    <property type="project" value="TreeGrafter"/>
</dbReference>
<accession>A0A0F3QK76</accession>
<dbReference type="PANTHER" id="PTHR33221">
    <property type="entry name" value="WINGED HELIX-TURN-HELIX TRANSCRIPTIONAL REGULATOR, RRF2 FAMILY"/>
    <property type="match status" value="1"/>
</dbReference>
<comment type="caution">
    <text evidence="2">The sequence shown here is derived from an EMBL/GenBank/DDBJ whole genome shotgun (WGS) entry which is preliminary data.</text>
</comment>